<dbReference type="InterPro" id="IPR027417">
    <property type="entry name" value="P-loop_NTPase"/>
</dbReference>
<dbReference type="PANTHER" id="PTHR43875:SF3">
    <property type="entry name" value="MALTOSE_MALTODEXTRIN IMPORT ATP-BINDING PROTEIN MALK"/>
    <property type="match status" value="1"/>
</dbReference>
<dbReference type="InterPro" id="IPR003439">
    <property type="entry name" value="ABC_transporter-like_ATP-bd"/>
</dbReference>
<dbReference type="Gene3D" id="3.40.50.300">
    <property type="entry name" value="P-loop containing nucleotide triphosphate hydrolases"/>
    <property type="match status" value="1"/>
</dbReference>
<comment type="caution">
    <text evidence="3">The sequence shown here is derived from an EMBL/GenBank/DDBJ whole genome shotgun (WGS) entry which is preliminary data.</text>
</comment>
<dbReference type="PROSITE" id="PS50893">
    <property type="entry name" value="ABC_TRANSPORTER_2"/>
    <property type="match status" value="1"/>
</dbReference>
<accession>A0A1T3VYN9</accession>
<dbReference type="GO" id="GO:0005524">
    <property type="term" value="F:ATP binding"/>
    <property type="evidence" value="ECO:0007669"/>
    <property type="project" value="InterPro"/>
</dbReference>
<gene>
    <name evidence="3" type="ORF">BV510_25450</name>
</gene>
<evidence type="ECO:0000259" key="2">
    <source>
        <dbReference type="PROSITE" id="PS50893"/>
    </source>
</evidence>
<dbReference type="GO" id="GO:0015423">
    <property type="term" value="F:ABC-type maltose transporter activity"/>
    <property type="evidence" value="ECO:0007669"/>
    <property type="project" value="TreeGrafter"/>
</dbReference>
<dbReference type="PANTHER" id="PTHR43875">
    <property type="entry name" value="MALTODEXTRIN IMPORT ATP-BINDING PROTEIN MSMX"/>
    <property type="match status" value="1"/>
</dbReference>
<dbReference type="SUPFAM" id="SSF64005">
    <property type="entry name" value="Undecaprenyl diphosphate synthase"/>
    <property type="match status" value="1"/>
</dbReference>
<protein>
    <recommendedName>
        <fullName evidence="2">ABC transporter domain-containing protein</fullName>
    </recommendedName>
</protein>
<dbReference type="EMBL" id="MIJD01000384">
    <property type="protein sequence ID" value="OPE47122.1"/>
    <property type="molecule type" value="Genomic_DNA"/>
</dbReference>
<dbReference type="SUPFAM" id="SSF52540">
    <property type="entry name" value="P-loop containing nucleoside triphosphate hydrolases"/>
    <property type="match status" value="1"/>
</dbReference>
<reference evidence="3 4" key="1">
    <citation type="submission" date="2016-09" db="EMBL/GenBank/DDBJ databases">
        <title>genome sequences of unsequenced Mycobacteria.</title>
        <authorList>
            <person name="Greninger A.L."/>
            <person name="Jerome K.R."/>
            <person name="Mcnair B."/>
            <person name="Wallis C."/>
            <person name="Fang F."/>
        </authorList>
    </citation>
    <scope>NUCLEOTIDE SEQUENCE [LARGE SCALE GENOMIC DNA]</scope>
    <source>
        <strain evidence="3 4">BM1</strain>
    </source>
</reference>
<dbReference type="Pfam" id="PF01255">
    <property type="entry name" value="Prenyltransf"/>
    <property type="match status" value="1"/>
</dbReference>
<organism evidence="3 4">
    <name type="scientific">Mycolicibacterium diernhoferi</name>
    <dbReference type="NCBI Taxonomy" id="1801"/>
    <lineage>
        <taxon>Bacteria</taxon>
        <taxon>Bacillati</taxon>
        <taxon>Actinomycetota</taxon>
        <taxon>Actinomycetes</taxon>
        <taxon>Mycobacteriales</taxon>
        <taxon>Mycobacteriaceae</taxon>
        <taxon>Mycolicibacterium</taxon>
    </lineage>
</organism>
<evidence type="ECO:0000313" key="3">
    <source>
        <dbReference type="EMBL" id="OPE47122.1"/>
    </source>
</evidence>
<sequence length="316" mass="34004">MRKELAQARSQLPRHIAVLCDGNRRWARDAGFDDVSYGYRKGAAKIAEMLRWCQAAGIELTTVYLLSTENLQRDPDELSALIEIITDVVEEICAPANRWSVRTVGDLELLGEEPARRLRRQPTLMLLDEPFSALDTGLRAATRKAVTKVLTDAGVTTLLVTHDQGEALSVADQVAVMRAGRFTCVGTPHQVYRRPADRFTAEFLGDCVFLACTVQSGTAETALGRIGLTAPAADGPGTLMLRPEQLVATESTDAASGPEPGIGTVLGTEFLGHDVLLTIDIGGDTAPITVRQHSIDPPDVHTKVDISVLGGGLVLR</sequence>
<name>A0A1T3VYN9_9MYCO</name>
<dbReference type="SUPFAM" id="SSF50331">
    <property type="entry name" value="MOP-like"/>
    <property type="match status" value="1"/>
</dbReference>
<dbReference type="GO" id="GO:0016887">
    <property type="term" value="F:ATP hydrolysis activity"/>
    <property type="evidence" value="ECO:0007669"/>
    <property type="project" value="InterPro"/>
</dbReference>
<dbReference type="InterPro" id="IPR008995">
    <property type="entry name" value="Mo/tungstate-bd_C_term_dom"/>
</dbReference>
<dbReference type="Proteomes" id="UP000191039">
    <property type="component" value="Unassembled WGS sequence"/>
</dbReference>
<evidence type="ECO:0000313" key="4">
    <source>
        <dbReference type="Proteomes" id="UP000191039"/>
    </source>
</evidence>
<dbReference type="InterPro" id="IPR047641">
    <property type="entry name" value="ABC_transpr_MalK/UgpC-like"/>
</dbReference>
<dbReference type="GO" id="GO:0055052">
    <property type="term" value="C:ATP-binding cassette (ABC) transporter complex, substrate-binding subunit-containing"/>
    <property type="evidence" value="ECO:0007669"/>
    <property type="project" value="TreeGrafter"/>
</dbReference>
<dbReference type="InterPro" id="IPR036424">
    <property type="entry name" value="UPP_synth-like_sf"/>
</dbReference>
<evidence type="ECO:0000256" key="1">
    <source>
        <dbReference type="ARBA" id="ARBA00022679"/>
    </source>
</evidence>
<feature type="domain" description="ABC transporter" evidence="2">
    <location>
        <begin position="17"/>
        <end position="204"/>
    </location>
</feature>
<dbReference type="Gene3D" id="3.40.1180.10">
    <property type="entry name" value="Decaprenyl diphosphate synthase-like"/>
    <property type="match status" value="1"/>
</dbReference>
<dbReference type="GO" id="GO:1990060">
    <property type="term" value="C:maltose transport complex"/>
    <property type="evidence" value="ECO:0007669"/>
    <property type="project" value="TreeGrafter"/>
</dbReference>
<dbReference type="InterPro" id="IPR001441">
    <property type="entry name" value="UPP_synth-like"/>
</dbReference>
<dbReference type="GO" id="GO:0016765">
    <property type="term" value="F:transferase activity, transferring alkyl or aryl (other than methyl) groups"/>
    <property type="evidence" value="ECO:0007669"/>
    <property type="project" value="InterPro"/>
</dbReference>
<dbReference type="AlphaFoldDB" id="A0A1T3VYN9"/>
<proteinExistence type="predicted"/>
<keyword evidence="1" id="KW-0808">Transferase</keyword>